<dbReference type="Gene3D" id="3.30.40.10">
    <property type="entry name" value="Zinc/RING finger domain, C3HC4 (zinc finger)"/>
    <property type="match status" value="1"/>
</dbReference>
<protein>
    <recommendedName>
        <fullName evidence="7">RZ-type domain-containing protein</fullName>
    </recommendedName>
</protein>
<name>A0A8K0K2U1_LADFU</name>
<dbReference type="GO" id="GO:0008270">
    <property type="term" value="F:zinc ion binding"/>
    <property type="evidence" value="ECO:0007669"/>
    <property type="project" value="UniProtKB-KW"/>
</dbReference>
<dbReference type="PROSITE" id="PS51981">
    <property type="entry name" value="ZF_RZ"/>
    <property type="match status" value="1"/>
</dbReference>
<evidence type="ECO:0000313" key="8">
    <source>
        <dbReference type="EMBL" id="KAG8227290.1"/>
    </source>
</evidence>
<dbReference type="Pfam" id="PF20173">
    <property type="entry name" value="ZnF_RZ-type"/>
    <property type="match status" value="1"/>
</dbReference>
<keyword evidence="2" id="KW-0963">Cytoplasm</keyword>
<dbReference type="EMBL" id="KZ308318">
    <property type="protein sequence ID" value="KAG8227290.1"/>
    <property type="molecule type" value="Genomic_DNA"/>
</dbReference>
<dbReference type="GO" id="GO:0005737">
    <property type="term" value="C:cytoplasm"/>
    <property type="evidence" value="ECO:0007669"/>
    <property type="project" value="UniProtKB-SubCell"/>
</dbReference>
<keyword evidence="9" id="KW-1185">Reference proteome</keyword>
<feature type="domain" description="RZ-type" evidence="7">
    <location>
        <begin position="257"/>
        <end position="330"/>
    </location>
</feature>
<dbReference type="InterPro" id="IPR046439">
    <property type="entry name" value="ZF_RZ_dom"/>
</dbReference>
<reference evidence="8" key="1">
    <citation type="submission" date="2013-04" db="EMBL/GenBank/DDBJ databases">
        <authorList>
            <person name="Qu J."/>
            <person name="Murali S.C."/>
            <person name="Bandaranaike D."/>
            <person name="Bellair M."/>
            <person name="Blankenburg K."/>
            <person name="Chao H."/>
            <person name="Dinh H."/>
            <person name="Doddapaneni H."/>
            <person name="Downs B."/>
            <person name="Dugan-Rocha S."/>
            <person name="Elkadiri S."/>
            <person name="Gnanaolivu R.D."/>
            <person name="Hernandez B."/>
            <person name="Javaid M."/>
            <person name="Jayaseelan J.C."/>
            <person name="Lee S."/>
            <person name="Li M."/>
            <person name="Ming W."/>
            <person name="Munidasa M."/>
            <person name="Muniz J."/>
            <person name="Nguyen L."/>
            <person name="Ongeri F."/>
            <person name="Osuji N."/>
            <person name="Pu L.-L."/>
            <person name="Puazo M."/>
            <person name="Qu C."/>
            <person name="Quiroz J."/>
            <person name="Raj R."/>
            <person name="Weissenberger G."/>
            <person name="Xin Y."/>
            <person name="Zou X."/>
            <person name="Han Y."/>
            <person name="Richards S."/>
            <person name="Worley K."/>
            <person name="Muzny D."/>
            <person name="Gibbs R."/>
        </authorList>
    </citation>
    <scope>NUCLEOTIDE SEQUENCE</scope>
    <source>
        <strain evidence="8">Sampled in the wild</strain>
    </source>
</reference>
<evidence type="ECO:0000256" key="5">
    <source>
        <dbReference type="ARBA" id="ARBA00022833"/>
    </source>
</evidence>
<comment type="subcellular location">
    <subcellularLocation>
        <location evidence="1">Cytoplasm</location>
    </subcellularLocation>
</comment>
<evidence type="ECO:0000313" key="9">
    <source>
        <dbReference type="Proteomes" id="UP000792457"/>
    </source>
</evidence>
<sequence length="364" mass="41318">MEGVKYDCNHVFDVKGLDTWLLMNTGCIKMISCPQCKTPIQNAKRYGNIVKQHVREVSKVKTKVFGDVKKSRQNVLTDFQKLMKATKTMGVNHSSTQVFKQLKLLLRNVMKKINLKEQLNVLEANSIQARMQFTTVIVECFENLSSASFQPSDSNAMTLFTYASKLIKTILGNLKSISPQQHSDFSNECLRFQLRMQLCLVERMPQFNFRRDAAFLKTYEECKSLITSLKPFQSDLYDETYKKLEQLQKTLDKPIGIPKLEMQSIVKAINLHQGHWYTCPNGHVYVIGDCGRAVLQSRCNECGEQIGGGSHRHLSTNTRLSSLPEGKMRACVILGPFLMSVPFRIPCSSLHPGVAAFHVLQRTS</sequence>
<dbReference type="Proteomes" id="UP000792457">
    <property type="component" value="Unassembled WGS sequence"/>
</dbReference>
<dbReference type="GO" id="GO:0002376">
    <property type="term" value="P:immune system process"/>
    <property type="evidence" value="ECO:0007669"/>
    <property type="project" value="UniProtKB-KW"/>
</dbReference>
<evidence type="ECO:0000256" key="6">
    <source>
        <dbReference type="ARBA" id="ARBA00022859"/>
    </source>
</evidence>
<keyword evidence="6" id="KW-0391">Immunity</keyword>
<accession>A0A8K0K2U1</accession>
<evidence type="ECO:0000256" key="2">
    <source>
        <dbReference type="ARBA" id="ARBA00022490"/>
    </source>
</evidence>
<keyword evidence="5" id="KW-0862">Zinc</keyword>
<dbReference type="OrthoDB" id="2423195at2759"/>
<evidence type="ECO:0000256" key="3">
    <source>
        <dbReference type="ARBA" id="ARBA00022723"/>
    </source>
</evidence>
<evidence type="ECO:0000256" key="1">
    <source>
        <dbReference type="ARBA" id="ARBA00004496"/>
    </source>
</evidence>
<organism evidence="8 9">
    <name type="scientific">Ladona fulva</name>
    <name type="common">Scarce chaser dragonfly</name>
    <name type="synonym">Libellula fulva</name>
    <dbReference type="NCBI Taxonomy" id="123851"/>
    <lineage>
        <taxon>Eukaryota</taxon>
        <taxon>Metazoa</taxon>
        <taxon>Ecdysozoa</taxon>
        <taxon>Arthropoda</taxon>
        <taxon>Hexapoda</taxon>
        <taxon>Insecta</taxon>
        <taxon>Pterygota</taxon>
        <taxon>Palaeoptera</taxon>
        <taxon>Odonata</taxon>
        <taxon>Epiprocta</taxon>
        <taxon>Anisoptera</taxon>
        <taxon>Libelluloidea</taxon>
        <taxon>Libellulidae</taxon>
        <taxon>Ladona</taxon>
    </lineage>
</organism>
<dbReference type="AlphaFoldDB" id="A0A8K0K2U1"/>
<proteinExistence type="predicted"/>
<comment type="caution">
    <text evidence="8">The sequence shown here is derived from an EMBL/GenBank/DDBJ whole genome shotgun (WGS) entry which is preliminary data.</text>
</comment>
<evidence type="ECO:0000259" key="7">
    <source>
        <dbReference type="PROSITE" id="PS51981"/>
    </source>
</evidence>
<gene>
    <name evidence="8" type="ORF">J437_LFUL004839</name>
</gene>
<dbReference type="SUPFAM" id="SSF57850">
    <property type="entry name" value="RING/U-box"/>
    <property type="match status" value="1"/>
</dbReference>
<keyword evidence="4" id="KW-0863">Zinc-finger</keyword>
<keyword evidence="3" id="KW-0479">Metal-binding</keyword>
<reference evidence="8" key="2">
    <citation type="submission" date="2017-10" db="EMBL/GenBank/DDBJ databases">
        <title>Ladona fulva Genome sequencing and assembly.</title>
        <authorList>
            <person name="Murali S."/>
            <person name="Richards S."/>
            <person name="Bandaranaike D."/>
            <person name="Bellair M."/>
            <person name="Blankenburg K."/>
            <person name="Chao H."/>
            <person name="Dinh H."/>
            <person name="Doddapaneni H."/>
            <person name="Dugan-Rocha S."/>
            <person name="Elkadiri S."/>
            <person name="Gnanaolivu R."/>
            <person name="Hernandez B."/>
            <person name="Skinner E."/>
            <person name="Javaid M."/>
            <person name="Lee S."/>
            <person name="Li M."/>
            <person name="Ming W."/>
            <person name="Munidasa M."/>
            <person name="Muniz J."/>
            <person name="Nguyen L."/>
            <person name="Hughes D."/>
            <person name="Osuji N."/>
            <person name="Pu L.-L."/>
            <person name="Puazo M."/>
            <person name="Qu C."/>
            <person name="Quiroz J."/>
            <person name="Raj R."/>
            <person name="Weissenberger G."/>
            <person name="Xin Y."/>
            <person name="Zou X."/>
            <person name="Han Y."/>
            <person name="Worley K."/>
            <person name="Muzny D."/>
            <person name="Gibbs R."/>
        </authorList>
    </citation>
    <scope>NUCLEOTIDE SEQUENCE</scope>
    <source>
        <strain evidence="8">Sampled in the wild</strain>
    </source>
</reference>
<dbReference type="InterPro" id="IPR013083">
    <property type="entry name" value="Znf_RING/FYVE/PHD"/>
</dbReference>
<evidence type="ECO:0000256" key="4">
    <source>
        <dbReference type="ARBA" id="ARBA00022771"/>
    </source>
</evidence>